<keyword evidence="1" id="KW-0812">Transmembrane</keyword>
<gene>
    <name evidence="2" type="ORF">A2290_06195</name>
</gene>
<dbReference type="Proteomes" id="UP000177905">
    <property type="component" value="Unassembled WGS sequence"/>
</dbReference>
<name>A0A1F4S5J8_UNCSA</name>
<evidence type="ECO:0000313" key="2">
    <source>
        <dbReference type="EMBL" id="OGC15647.1"/>
    </source>
</evidence>
<feature type="transmembrane region" description="Helical" evidence="1">
    <location>
        <begin position="127"/>
        <end position="145"/>
    </location>
</feature>
<sequence>MQTLKLFFILIFVLLLQGRMGFWTNPDFLLIFIVFLAVKEDKTKTISFAFWGGFLRDILFSLGFVFTFVSTLIGIIIIYIRTFFVLEEKQLIVILTAIFTPCSFIFSFFITHYFYSSGTAYFPFWEMIVSTMLNVLFTPLCYFLFDRFITNDE</sequence>
<keyword evidence="1" id="KW-1133">Transmembrane helix</keyword>
<organism evidence="2 3">
    <name type="scientific">candidate division WOR-1 bacterium RIFOXYB2_FULL_36_35</name>
    <dbReference type="NCBI Taxonomy" id="1802578"/>
    <lineage>
        <taxon>Bacteria</taxon>
        <taxon>Bacillati</taxon>
        <taxon>Saganbacteria</taxon>
    </lineage>
</organism>
<dbReference type="EMBL" id="MEUA01000018">
    <property type="protein sequence ID" value="OGC15647.1"/>
    <property type="molecule type" value="Genomic_DNA"/>
</dbReference>
<comment type="caution">
    <text evidence="2">The sequence shown here is derived from an EMBL/GenBank/DDBJ whole genome shotgun (WGS) entry which is preliminary data.</text>
</comment>
<proteinExistence type="predicted"/>
<dbReference type="AlphaFoldDB" id="A0A1F4S5J8"/>
<accession>A0A1F4S5J8</accession>
<keyword evidence="1" id="KW-0472">Membrane</keyword>
<protein>
    <recommendedName>
        <fullName evidence="4">Rod shape-determining protein MreD</fullName>
    </recommendedName>
</protein>
<feature type="transmembrane region" description="Helical" evidence="1">
    <location>
        <begin position="92"/>
        <end position="115"/>
    </location>
</feature>
<evidence type="ECO:0000256" key="1">
    <source>
        <dbReference type="SAM" id="Phobius"/>
    </source>
</evidence>
<feature type="transmembrane region" description="Helical" evidence="1">
    <location>
        <begin position="58"/>
        <end position="80"/>
    </location>
</feature>
<evidence type="ECO:0008006" key="4">
    <source>
        <dbReference type="Google" id="ProtNLM"/>
    </source>
</evidence>
<evidence type="ECO:0000313" key="3">
    <source>
        <dbReference type="Proteomes" id="UP000177905"/>
    </source>
</evidence>
<reference evidence="2 3" key="1">
    <citation type="journal article" date="2016" name="Nat. Commun.">
        <title>Thousands of microbial genomes shed light on interconnected biogeochemical processes in an aquifer system.</title>
        <authorList>
            <person name="Anantharaman K."/>
            <person name="Brown C.T."/>
            <person name="Hug L.A."/>
            <person name="Sharon I."/>
            <person name="Castelle C.J."/>
            <person name="Probst A.J."/>
            <person name="Thomas B.C."/>
            <person name="Singh A."/>
            <person name="Wilkins M.J."/>
            <person name="Karaoz U."/>
            <person name="Brodie E.L."/>
            <person name="Williams K.H."/>
            <person name="Hubbard S.S."/>
            <person name="Banfield J.F."/>
        </authorList>
    </citation>
    <scope>NUCLEOTIDE SEQUENCE [LARGE SCALE GENOMIC DNA]</scope>
</reference>